<feature type="compositionally biased region" description="Basic and acidic residues" evidence="1">
    <location>
        <begin position="461"/>
        <end position="475"/>
    </location>
</feature>
<feature type="compositionally biased region" description="Polar residues" evidence="1">
    <location>
        <begin position="168"/>
        <end position="177"/>
    </location>
</feature>
<feature type="region of interest" description="Disordered" evidence="1">
    <location>
        <begin position="291"/>
        <end position="612"/>
    </location>
</feature>
<feature type="compositionally biased region" description="Low complexity" evidence="1">
    <location>
        <begin position="486"/>
        <end position="506"/>
    </location>
</feature>
<feature type="compositionally biased region" description="Basic residues" evidence="1">
    <location>
        <begin position="245"/>
        <end position="254"/>
    </location>
</feature>
<dbReference type="AlphaFoldDB" id="A0AAE1BAC1"/>
<evidence type="ECO:0000313" key="3">
    <source>
        <dbReference type="Proteomes" id="UP001283361"/>
    </source>
</evidence>
<name>A0AAE1BAC1_9GAST</name>
<proteinExistence type="predicted"/>
<evidence type="ECO:0000313" key="2">
    <source>
        <dbReference type="EMBL" id="KAK3802583.1"/>
    </source>
</evidence>
<feature type="compositionally biased region" description="Low complexity" evidence="1">
    <location>
        <begin position="200"/>
        <end position="209"/>
    </location>
</feature>
<feature type="compositionally biased region" description="Basic and acidic residues" evidence="1">
    <location>
        <begin position="573"/>
        <end position="582"/>
    </location>
</feature>
<dbReference type="Proteomes" id="UP001283361">
    <property type="component" value="Unassembled WGS sequence"/>
</dbReference>
<accession>A0AAE1BAC1</accession>
<keyword evidence="3" id="KW-1185">Reference proteome</keyword>
<feature type="compositionally biased region" description="Low complexity" evidence="1">
    <location>
        <begin position="119"/>
        <end position="130"/>
    </location>
</feature>
<feature type="compositionally biased region" description="Basic residues" evidence="1">
    <location>
        <begin position="549"/>
        <end position="572"/>
    </location>
</feature>
<dbReference type="EMBL" id="JAWDGP010000226">
    <property type="protein sequence ID" value="KAK3802583.1"/>
    <property type="molecule type" value="Genomic_DNA"/>
</dbReference>
<feature type="region of interest" description="Disordered" evidence="1">
    <location>
        <begin position="1"/>
        <end position="276"/>
    </location>
</feature>
<gene>
    <name evidence="2" type="ORF">RRG08_032481</name>
</gene>
<sequence length="960" mass="107796">MYNFSLKPGQDYWARREAENKGKKRRKRQEKNVKEIEKAEGDFERRASTIKYVSPQTPENMKAKSEDQKIKISSLTEKPEKSPSISSIGSKTLLITGSDTEGSKTSDKGRDGRESATHSPRGSSISSVGSKTLLITGSDMDLTAGSKVSRGQKRPRKRMEEIDDSDVSDTISGSQAGVDTKAKREKKEKISDKKKKSTRYSRSSSSTSSVGTLMITGSDVEFEAGSKVLVGRKHPRKREEESISKKQKSKKTKTRDKTGRSVGYSDSSSSISSVGSKTLLITGSDTDFKAGSKYLVGRRRRRGSVETTDGIEGSDTSTLFITGSEVGEEARGQKAKKAKAKKEKTSDRSKKSARTLSSSSSSSTIGSETLLIAGSEGSKILVGRKRRREESVDDSDDDVSTLLITGGDSKAKKEFSGDLSPEEAAIRAEEKKRKRKRKKEKEKRKYEEGEETSDRKRKKGEKSSRSTSGKEESRSSRRKKRKVSDSTRSTGTLSSSSSSSTIGSETLLIAGSEGSKILVGRKRRREESVDDSDDDVSTLLITGGDSKAKKAKSKKSKKAAAKRKLKKKKEKRKYKEGEETSDKKRRRSEKKKRASRRKKRRSDPDLLSDEEEHASLREELRRAMENIERELAAFREELSPEELERRKYFVLRQIDLARNYFGWAWKNTLEGIIKPVRETVVSALKDKLPVGTLVAADDLSENSDPETLLITSQEMKDALSEKSQDYQTVFGLEIDEEEYQTFKAELKRIVRDAEKDSGSLNEPKLMNFMAKHGYWAMTSTEKRARSIRKRLLSALHDKPSSSEELTPEELERLQRQRQFLLKLVDFLKKHGKEAEKRPAGGVTVLEPSVPESEELEIEASQDMRGADQRSVDRYARYRSCLTFETGPRPPCKRPLCERLSRERSHDPCSKTKKSRCKTDHPNIPIYLCNSDVSLMPRVRRNTSRSCQCQRPPCVNPCCVA</sequence>
<evidence type="ECO:0000256" key="1">
    <source>
        <dbReference type="SAM" id="MobiDB-lite"/>
    </source>
</evidence>
<feature type="compositionally biased region" description="Basic and acidic residues" evidence="1">
    <location>
        <begin position="180"/>
        <end position="191"/>
    </location>
</feature>
<feature type="compositionally biased region" description="Basic and acidic residues" evidence="1">
    <location>
        <begin position="101"/>
        <end position="116"/>
    </location>
</feature>
<reference evidence="2" key="1">
    <citation type="journal article" date="2023" name="G3 (Bethesda)">
        <title>A reference genome for the long-term kleptoplast-retaining sea slug Elysia crispata morphotype clarki.</title>
        <authorList>
            <person name="Eastman K.E."/>
            <person name="Pendleton A.L."/>
            <person name="Shaikh M.A."/>
            <person name="Suttiyut T."/>
            <person name="Ogas R."/>
            <person name="Tomko P."/>
            <person name="Gavelis G."/>
            <person name="Widhalm J.R."/>
            <person name="Wisecaver J.H."/>
        </authorList>
    </citation>
    <scope>NUCLEOTIDE SEQUENCE</scope>
    <source>
        <strain evidence="2">ECLA1</strain>
    </source>
</reference>
<feature type="compositionally biased region" description="Low complexity" evidence="1">
    <location>
        <begin position="261"/>
        <end position="276"/>
    </location>
</feature>
<comment type="caution">
    <text evidence="2">The sequence shown here is derived from an EMBL/GenBank/DDBJ whole genome shotgun (WGS) entry which is preliminary data.</text>
</comment>
<feature type="compositionally biased region" description="Basic and acidic residues" evidence="1">
    <location>
        <begin position="30"/>
        <end position="47"/>
    </location>
</feature>
<feature type="compositionally biased region" description="Basic residues" evidence="1">
    <location>
        <begin position="333"/>
        <end position="342"/>
    </location>
</feature>
<feature type="compositionally biased region" description="Basic residues" evidence="1">
    <location>
        <begin position="432"/>
        <end position="442"/>
    </location>
</feature>
<feature type="compositionally biased region" description="Basic and acidic residues" evidence="1">
    <location>
        <begin position="61"/>
        <end position="70"/>
    </location>
</feature>
<feature type="compositionally biased region" description="Polar residues" evidence="1">
    <location>
        <begin position="83"/>
        <end position="100"/>
    </location>
</feature>
<protein>
    <submittedName>
        <fullName evidence="2">Uncharacterized protein</fullName>
    </submittedName>
</protein>
<organism evidence="2 3">
    <name type="scientific">Elysia crispata</name>
    <name type="common">lettuce slug</name>
    <dbReference type="NCBI Taxonomy" id="231223"/>
    <lineage>
        <taxon>Eukaryota</taxon>
        <taxon>Metazoa</taxon>
        <taxon>Spiralia</taxon>
        <taxon>Lophotrochozoa</taxon>
        <taxon>Mollusca</taxon>
        <taxon>Gastropoda</taxon>
        <taxon>Heterobranchia</taxon>
        <taxon>Euthyneura</taxon>
        <taxon>Panpulmonata</taxon>
        <taxon>Sacoglossa</taxon>
        <taxon>Placobranchoidea</taxon>
        <taxon>Plakobranchidae</taxon>
        <taxon>Elysia</taxon>
    </lineage>
</organism>
<feature type="compositionally biased region" description="Basic residues" evidence="1">
    <location>
        <begin position="583"/>
        <end position="601"/>
    </location>
</feature>